<dbReference type="InterPro" id="IPR023198">
    <property type="entry name" value="PGP-like_dom2"/>
</dbReference>
<dbReference type="SFLD" id="SFLDS00003">
    <property type="entry name" value="Haloacid_Dehalogenase"/>
    <property type="match status" value="1"/>
</dbReference>
<dbReference type="GO" id="GO:0016791">
    <property type="term" value="F:phosphatase activity"/>
    <property type="evidence" value="ECO:0007669"/>
    <property type="project" value="TreeGrafter"/>
</dbReference>
<keyword evidence="5" id="KW-1185">Reference proteome</keyword>
<dbReference type="InterPro" id="IPR036412">
    <property type="entry name" value="HAD-like_sf"/>
</dbReference>
<dbReference type="InterPro" id="IPR051400">
    <property type="entry name" value="HAD-like_hydrolase"/>
</dbReference>
<dbReference type="GO" id="GO:0046872">
    <property type="term" value="F:metal ion binding"/>
    <property type="evidence" value="ECO:0007669"/>
    <property type="project" value="UniProtKB-KW"/>
</dbReference>
<comment type="caution">
    <text evidence="4">The sequence shown here is derived from an EMBL/GenBank/DDBJ whole genome shotgun (WGS) entry which is preliminary data.</text>
</comment>
<proteinExistence type="predicted"/>
<keyword evidence="2 4" id="KW-0378">Hydrolase</keyword>
<gene>
    <name evidence="4" type="ORF">EYB31_14430</name>
</gene>
<dbReference type="RefSeq" id="WP_131014040.1">
    <property type="nucleotide sequence ID" value="NZ_SIRE01000009.1"/>
</dbReference>
<sequence>MPKQTILFDLDDTLIYCNKFFDLVVDQFVDQLETWFHGYRITYEELKKKQADIDMARVLKLGFSPDHFPQSFVDVYNYYSNLTGRDRQEDEIIRLRELGASVYRHQIEPLPYMEETLMELQGEGHSLHLYTGGDRSVQMRKVRDAGLERFFGDRIYVAQHKATPFLETIIRDRALELTSTWMIGNSLRTDVIPALESGIHSIFIPAETEWAYNNVEINVKPKGAFLTVHTLREVPEAIDTYVAS</sequence>
<organism evidence="4 5">
    <name type="scientific">Paenibacillus thalictri</name>
    <dbReference type="NCBI Taxonomy" id="2527873"/>
    <lineage>
        <taxon>Bacteria</taxon>
        <taxon>Bacillati</taxon>
        <taxon>Bacillota</taxon>
        <taxon>Bacilli</taxon>
        <taxon>Bacillales</taxon>
        <taxon>Paenibacillaceae</taxon>
        <taxon>Paenibacillus</taxon>
    </lineage>
</organism>
<keyword evidence="3" id="KW-0460">Magnesium</keyword>
<dbReference type="AlphaFoldDB" id="A0A4Q9DSD6"/>
<dbReference type="SUPFAM" id="SSF56784">
    <property type="entry name" value="HAD-like"/>
    <property type="match status" value="1"/>
</dbReference>
<accession>A0A4Q9DSD6</accession>
<dbReference type="Pfam" id="PF00702">
    <property type="entry name" value="Hydrolase"/>
    <property type="match status" value="1"/>
</dbReference>
<protein>
    <submittedName>
        <fullName evidence="4">HAD family hydrolase</fullName>
    </submittedName>
</protein>
<dbReference type="Gene3D" id="3.40.50.1000">
    <property type="entry name" value="HAD superfamily/HAD-like"/>
    <property type="match status" value="1"/>
</dbReference>
<dbReference type="PANTHER" id="PTHR46470">
    <property type="entry name" value="N-ACYLNEURAMINATE-9-PHOSPHATASE"/>
    <property type="match status" value="1"/>
</dbReference>
<keyword evidence="1" id="KW-0479">Metal-binding</keyword>
<evidence type="ECO:0000256" key="1">
    <source>
        <dbReference type="ARBA" id="ARBA00022723"/>
    </source>
</evidence>
<evidence type="ECO:0000256" key="3">
    <source>
        <dbReference type="ARBA" id="ARBA00022842"/>
    </source>
</evidence>
<dbReference type="OrthoDB" id="6101375at2"/>
<dbReference type="Proteomes" id="UP000293142">
    <property type="component" value="Unassembled WGS sequence"/>
</dbReference>
<evidence type="ECO:0000313" key="5">
    <source>
        <dbReference type="Proteomes" id="UP000293142"/>
    </source>
</evidence>
<dbReference type="Gene3D" id="1.10.150.240">
    <property type="entry name" value="Putative phosphatase, domain 2"/>
    <property type="match status" value="1"/>
</dbReference>
<reference evidence="4 5" key="1">
    <citation type="submission" date="2019-02" db="EMBL/GenBank/DDBJ databases">
        <title>Paenibacillus sp. nov., isolated from surface-sterilized tissue of Thalictrum simplex L.</title>
        <authorList>
            <person name="Tuo L."/>
        </authorList>
    </citation>
    <scope>NUCLEOTIDE SEQUENCE [LARGE SCALE GENOMIC DNA]</scope>
    <source>
        <strain evidence="4 5">N2SHLJ1</strain>
    </source>
</reference>
<name>A0A4Q9DSD6_9BACL</name>
<evidence type="ECO:0000313" key="4">
    <source>
        <dbReference type="EMBL" id="TBL78684.1"/>
    </source>
</evidence>
<evidence type="ECO:0000256" key="2">
    <source>
        <dbReference type="ARBA" id="ARBA00022801"/>
    </source>
</evidence>
<dbReference type="EMBL" id="SIRE01000009">
    <property type="protein sequence ID" value="TBL78684.1"/>
    <property type="molecule type" value="Genomic_DNA"/>
</dbReference>
<dbReference type="PANTHER" id="PTHR46470:SF2">
    <property type="entry name" value="GLYCERALDEHYDE 3-PHOSPHATE PHOSPHATASE"/>
    <property type="match status" value="1"/>
</dbReference>
<dbReference type="InterPro" id="IPR023214">
    <property type="entry name" value="HAD_sf"/>
</dbReference>
<dbReference type="SFLD" id="SFLDG01129">
    <property type="entry name" value="C1.5:_HAD__Beta-PGM__Phosphata"/>
    <property type="match status" value="1"/>
</dbReference>